<gene>
    <name evidence="1" type="primary">Nfu_g_1_006110</name>
</gene>
<accession>A0A1A8P398</accession>
<feature type="non-terminal residue" evidence="1">
    <location>
        <position position="63"/>
    </location>
</feature>
<organism evidence="1">
    <name type="scientific">Nothobranchius rachovii</name>
    <name type="common">bluefin notho</name>
    <dbReference type="NCBI Taxonomy" id="451742"/>
    <lineage>
        <taxon>Eukaryota</taxon>
        <taxon>Metazoa</taxon>
        <taxon>Chordata</taxon>
        <taxon>Craniata</taxon>
        <taxon>Vertebrata</taxon>
        <taxon>Euteleostomi</taxon>
        <taxon>Actinopterygii</taxon>
        <taxon>Neopterygii</taxon>
        <taxon>Teleostei</taxon>
        <taxon>Neoteleostei</taxon>
        <taxon>Acanthomorphata</taxon>
        <taxon>Ovalentaria</taxon>
        <taxon>Atherinomorphae</taxon>
        <taxon>Cyprinodontiformes</taxon>
        <taxon>Nothobranchiidae</taxon>
        <taxon>Nothobranchius</taxon>
    </lineage>
</organism>
<protein>
    <submittedName>
        <fullName evidence="1">Uncharacterized protein</fullName>
    </submittedName>
</protein>
<feature type="non-terminal residue" evidence="1">
    <location>
        <position position="1"/>
    </location>
</feature>
<name>A0A1A8P398_9TELE</name>
<reference evidence="1" key="1">
    <citation type="submission" date="2016-05" db="EMBL/GenBank/DDBJ databases">
        <authorList>
            <person name="Lavstsen T."/>
            <person name="Jespersen J.S."/>
        </authorList>
    </citation>
    <scope>NUCLEOTIDE SEQUENCE</scope>
    <source>
        <tissue evidence="1">Brain</tissue>
    </source>
</reference>
<evidence type="ECO:0000313" key="1">
    <source>
        <dbReference type="EMBL" id="SBR75756.1"/>
    </source>
</evidence>
<reference evidence="1" key="2">
    <citation type="submission" date="2016-06" db="EMBL/GenBank/DDBJ databases">
        <title>The genome of a short-lived fish provides insights into sex chromosome evolution and the genetic control of aging.</title>
        <authorList>
            <person name="Reichwald K."/>
            <person name="Felder M."/>
            <person name="Petzold A."/>
            <person name="Koch P."/>
            <person name="Groth M."/>
            <person name="Platzer M."/>
        </authorList>
    </citation>
    <scope>NUCLEOTIDE SEQUENCE</scope>
    <source>
        <tissue evidence="1">Brain</tissue>
    </source>
</reference>
<dbReference type="AlphaFoldDB" id="A0A1A8P398"/>
<proteinExistence type="predicted"/>
<dbReference type="EMBL" id="HAEH01005146">
    <property type="protein sequence ID" value="SBR75756.1"/>
    <property type="molecule type" value="Transcribed_RNA"/>
</dbReference>
<sequence>LNVICSSPSKTIPPCIVRRPLDLDLHSTDSEQWLMERESGAVSNVSLKKGGKTIKTHVWASFI</sequence>